<evidence type="ECO:0008006" key="7">
    <source>
        <dbReference type="Google" id="ProtNLM"/>
    </source>
</evidence>
<dbReference type="InterPro" id="IPR000700">
    <property type="entry name" value="PAS-assoc_C"/>
</dbReference>
<sequence>MSDTDAFGDHDRLRQLIDKLPAMVAYWDGDLRNVVANEAHRQFFGKAPAEIRGMHITELLVGDLGEASMPYVYAAIAGEDQIFEKTLTDHNGVVRHVQASYLPDVVDGQVRGLYVQVADVTARVEAERARDDAQRLFEISMDNAPFGKAVFTTDGQALYINSALRELLGIRPNDEAVIHYYDGVHPDDVAVAEQDWRELLSGSVDRIATEVRYVRSDGAVIWVHRAAVVAPGAHGGADVVITQLQDVTARKDAEAELAHRAVTDPLTGLHNRHSLVARIAEHRTARPGDCVAALFIDLDGFKKVNDAHGHAAGDAVLEAAAGRLAGAVASPNAVYRLGGDEFVVLAVDDVSTSAVEQLAQDVWAAVSGVYPVDGSEVTLTASVGWASSPTADAAELIREADIDMYRHKARRQQGDQRLSSTEIVARDGE</sequence>
<dbReference type="PROSITE" id="PS50112">
    <property type="entry name" value="PAS"/>
    <property type="match status" value="2"/>
</dbReference>
<keyword evidence="6" id="KW-1185">Reference proteome</keyword>
<dbReference type="InterPro" id="IPR035965">
    <property type="entry name" value="PAS-like_dom_sf"/>
</dbReference>
<dbReference type="CDD" id="cd00130">
    <property type="entry name" value="PAS"/>
    <property type="match status" value="2"/>
</dbReference>
<feature type="domain" description="PAS" evidence="2">
    <location>
        <begin position="9"/>
        <end position="60"/>
    </location>
</feature>
<dbReference type="PANTHER" id="PTHR44757:SF2">
    <property type="entry name" value="BIOFILM ARCHITECTURE MAINTENANCE PROTEIN MBAA"/>
    <property type="match status" value="1"/>
</dbReference>
<dbReference type="InterPro" id="IPR013655">
    <property type="entry name" value="PAS_fold_3"/>
</dbReference>
<dbReference type="Pfam" id="PF00990">
    <property type="entry name" value="GGDEF"/>
    <property type="match status" value="1"/>
</dbReference>
<dbReference type="InterPro" id="IPR000014">
    <property type="entry name" value="PAS"/>
</dbReference>
<dbReference type="PANTHER" id="PTHR44757">
    <property type="entry name" value="DIGUANYLATE CYCLASE DGCP"/>
    <property type="match status" value="1"/>
</dbReference>
<dbReference type="NCBIfam" id="TIGR00229">
    <property type="entry name" value="sensory_box"/>
    <property type="match status" value="2"/>
</dbReference>
<protein>
    <recommendedName>
        <fullName evidence="7">Diguanylate cyclase</fullName>
    </recommendedName>
</protein>
<comment type="caution">
    <text evidence="5">The sequence shown here is derived from an EMBL/GenBank/DDBJ whole genome shotgun (WGS) entry which is preliminary data.</text>
</comment>
<dbReference type="CDD" id="cd01949">
    <property type="entry name" value="GGDEF"/>
    <property type="match status" value="1"/>
</dbReference>
<organism evidence="5 6">
    <name type="scientific">Mycolicibacterium aromaticivorans JS19b1 = JCM 16368</name>
    <dbReference type="NCBI Taxonomy" id="1440774"/>
    <lineage>
        <taxon>Bacteria</taxon>
        <taxon>Bacillati</taxon>
        <taxon>Actinomycetota</taxon>
        <taxon>Actinomycetes</taxon>
        <taxon>Mycobacteriales</taxon>
        <taxon>Mycobacteriaceae</taxon>
        <taxon>Mycolicibacterium</taxon>
    </lineage>
</organism>
<dbReference type="STRING" id="1440774.Y900_008165"/>
<dbReference type="InterPro" id="IPR001610">
    <property type="entry name" value="PAC"/>
</dbReference>
<evidence type="ECO:0000259" key="2">
    <source>
        <dbReference type="PROSITE" id="PS50112"/>
    </source>
</evidence>
<evidence type="ECO:0000259" key="3">
    <source>
        <dbReference type="PROSITE" id="PS50113"/>
    </source>
</evidence>
<gene>
    <name evidence="5" type="ORF">Y900_008165</name>
</gene>
<dbReference type="SMART" id="SM00267">
    <property type="entry name" value="GGDEF"/>
    <property type="match status" value="1"/>
</dbReference>
<feature type="region of interest" description="Disordered" evidence="1">
    <location>
        <begin position="410"/>
        <end position="429"/>
    </location>
</feature>
<feature type="domain" description="PAS" evidence="2">
    <location>
        <begin position="133"/>
        <end position="203"/>
    </location>
</feature>
<dbReference type="InterPro" id="IPR013656">
    <property type="entry name" value="PAS_4"/>
</dbReference>
<reference evidence="5" key="1">
    <citation type="submission" date="2014-05" db="EMBL/GenBank/DDBJ databases">
        <title>Genome sequence of Mycobacterium aromaticivorans strain JS19b1T (= DSM 45407T).</title>
        <authorList>
            <person name="Kwak Y."/>
            <person name="Park G.-S."/>
            <person name="Li Q.X."/>
            <person name="Lee S.-E."/>
            <person name="Shin J.-H."/>
        </authorList>
    </citation>
    <scope>NUCLEOTIDE SEQUENCE [LARGE SCALE GENOMIC DNA]</scope>
    <source>
        <strain evidence="5">JS19b1</strain>
    </source>
</reference>
<dbReference type="SMART" id="SM00091">
    <property type="entry name" value="PAS"/>
    <property type="match status" value="2"/>
</dbReference>
<dbReference type="Gene3D" id="3.30.70.270">
    <property type="match status" value="1"/>
</dbReference>
<dbReference type="eggNOG" id="COG5001">
    <property type="taxonomic scope" value="Bacteria"/>
</dbReference>
<dbReference type="Pfam" id="PF08447">
    <property type="entry name" value="PAS_3"/>
    <property type="match status" value="1"/>
</dbReference>
<dbReference type="InterPro" id="IPR052155">
    <property type="entry name" value="Biofilm_reg_signaling"/>
</dbReference>
<dbReference type="RefSeq" id="WP_036340993.1">
    <property type="nucleotide sequence ID" value="NZ_JALN02000001.1"/>
</dbReference>
<dbReference type="Proteomes" id="UP000022835">
    <property type="component" value="Unassembled WGS sequence"/>
</dbReference>
<dbReference type="NCBIfam" id="TIGR00254">
    <property type="entry name" value="GGDEF"/>
    <property type="match status" value="1"/>
</dbReference>
<dbReference type="EMBL" id="JALN02000001">
    <property type="protein sequence ID" value="KDE98925.1"/>
    <property type="molecule type" value="Genomic_DNA"/>
</dbReference>
<dbReference type="SUPFAM" id="SSF55073">
    <property type="entry name" value="Nucleotide cyclase"/>
    <property type="match status" value="1"/>
</dbReference>
<dbReference type="InterPro" id="IPR029787">
    <property type="entry name" value="Nucleotide_cyclase"/>
</dbReference>
<evidence type="ECO:0000259" key="4">
    <source>
        <dbReference type="PROSITE" id="PS50887"/>
    </source>
</evidence>
<proteinExistence type="predicted"/>
<accession>A0A064CF17</accession>
<dbReference type="AlphaFoldDB" id="A0A064CF17"/>
<dbReference type="SMART" id="SM00086">
    <property type="entry name" value="PAC"/>
    <property type="match status" value="2"/>
</dbReference>
<dbReference type="InterPro" id="IPR000160">
    <property type="entry name" value="GGDEF_dom"/>
</dbReference>
<evidence type="ECO:0000256" key="1">
    <source>
        <dbReference type="SAM" id="MobiDB-lite"/>
    </source>
</evidence>
<feature type="domain" description="PAC" evidence="3">
    <location>
        <begin position="207"/>
        <end position="259"/>
    </location>
</feature>
<name>A0A064CF17_9MYCO</name>
<dbReference type="Pfam" id="PF08448">
    <property type="entry name" value="PAS_4"/>
    <property type="match status" value="1"/>
</dbReference>
<dbReference type="PROSITE" id="PS50113">
    <property type="entry name" value="PAC"/>
    <property type="match status" value="1"/>
</dbReference>
<evidence type="ECO:0000313" key="5">
    <source>
        <dbReference type="EMBL" id="KDE98925.1"/>
    </source>
</evidence>
<feature type="domain" description="GGDEF" evidence="4">
    <location>
        <begin position="289"/>
        <end position="423"/>
    </location>
</feature>
<evidence type="ECO:0000313" key="6">
    <source>
        <dbReference type="Proteomes" id="UP000022835"/>
    </source>
</evidence>
<dbReference type="SUPFAM" id="SSF55785">
    <property type="entry name" value="PYP-like sensor domain (PAS domain)"/>
    <property type="match status" value="2"/>
</dbReference>
<dbReference type="InterPro" id="IPR043128">
    <property type="entry name" value="Rev_trsase/Diguanyl_cyclase"/>
</dbReference>
<dbReference type="PROSITE" id="PS50887">
    <property type="entry name" value="GGDEF"/>
    <property type="match status" value="1"/>
</dbReference>
<dbReference type="Gene3D" id="3.30.450.20">
    <property type="entry name" value="PAS domain"/>
    <property type="match status" value="2"/>
</dbReference>